<dbReference type="RefSeq" id="WP_390208276.1">
    <property type="nucleotide sequence ID" value="NZ_JBHSZC010000006.1"/>
</dbReference>
<keyword evidence="2" id="KW-1185">Reference proteome</keyword>
<accession>A0ABD5YVQ7</accession>
<dbReference type="EMBL" id="JBHTAX010000007">
    <property type="protein sequence ID" value="MFC7193168.1"/>
    <property type="molecule type" value="Genomic_DNA"/>
</dbReference>
<protein>
    <submittedName>
        <fullName evidence="1">Uncharacterized protein</fullName>
    </submittedName>
</protein>
<dbReference type="Proteomes" id="UP001596417">
    <property type="component" value="Unassembled WGS sequence"/>
</dbReference>
<name>A0ABD5YVQ7_9EURY</name>
<organism evidence="1 2">
    <name type="scientific">Halocatena marina</name>
    <dbReference type="NCBI Taxonomy" id="2934937"/>
    <lineage>
        <taxon>Archaea</taxon>
        <taxon>Methanobacteriati</taxon>
        <taxon>Methanobacteriota</taxon>
        <taxon>Stenosarchaea group</taxon>
        <taxon>Halobacteria</taxon>
        <taxon>Halobacteriales</taxon>
        <taxon>Natronomonadaceae</taxon>
        <taxon>Halocatena</taxon>
    </lineage>
</organism>
<sequence length="78" mass="9531">MASREHALPVRECRLKRAVRKRIHQRLEVFTRESRSERRELTLNDRICAFYQWGRERIIGRTRHHNRYLGSRGEVSNE</sequence>
<dbReference type="AlphaFoldDB" id="A0ABD5YVQ7"/>
<comment type="caution">
    <text evidence="1">The sequence shown here is derived from an EMBL/GenBank/DDBJ whole genome shotgun (WGS) entry which is preliminary data.</text>
</comment>
<proteinExistence type="predicted"/>
<evidence type="ECO:0000313" key="2">
    <source>
        <dbReference type="Proteomes" id="UP001596417"/>
    </source>
</evidence>
<gene>
    <name evidence="1" type="ORF">ACFQL7_27555</name>
</gene>
<reference evidence="1 2" key="1">
    <citation type="journal article" date="2019" name="Int. J. Syst. Evol. Microbiol.">
        <title>The Global Catalogue of Microorganisms (GCM) 10K type strain sequencing project: providing services to taxonomists for standard genome sequencing and annotation.</title>
        <authorList>
            <consortium name="The Broad Institute Genomics Platform"/>
            <consortium name="The Broad Institute Genome Sequencing Center for Infectious Disease"/>
            <person name="Wu L."/>
            <person name="Ma J."/>
        </authorList>
    </citation>
    <scope>NUCLEOTIDE SEQUENCE [LARGE SCALE GENOMIC DNA]</scope>
    <source>
        <strain evidence="1 2">RDMS1</strain>
    </source>
</reference>
<evidence type="ECO:0000313" key="1">
    <source>
        <dbReference type="EMBL" id="MFC7193168.1"/>
    </source>
</evidence>